<evidence type="ECO:0000256" key="3">
    <source>
        <dbReference type="ARBA" id="ARBA00023163"/>
    </source>
</evidence>
<organism evidence="5 6">
    <name type="scientific">Paenibacillus stellifer</name>
    <dbReference type="NCBI Taxonomy" id="169760"/>
    <lineage>
        <taxon>Bacteria</taxon>
        <taxon>Bacillati</taxon>
        <taxon>Bacillota</taxon>
        <taxon>Bacilli</taxon>
        <taxon>Bacillales</taxon>
        <taxon>Paenibacillaceae</taxon>
        <taxon>Paenibacillus</taxon>
    </lineage>
</organism>
<proteinExistence type="predicted"/>
<dbReference type="KEGG" id="pste:PSTEL_03490"/>
<dbReference type="PROSITE" id="PS01117">
    <property type="entry name" value="HTH_MARR_1"/>
    <property type="match status" value="1"/>
</dbReference>
<gene>
    <name evidence="5" type="ORF">PSTEL_03490</name>
</gene>
<protein>
    <recommendedName>
        <fullName evidence="4">HTH marR-type domain-containing protein</fullName>
    </recommendedName>
</protein>
<dbReference type="PANTHER" id="PTHR33164">
    <property type="entry name" value="TRANSCRIPTIONAL REGULATOR, MARR FAMILY"/>
    <property type="match status" value="1"/>
</dbReference>
<evidence type="ECO:0000313" key="6">
    <source>
        <dbReference type="Proteomes" id="UP000029507"/>
    </source>
</evidence>
<dbReference type="Pfam" id="PF01047">
    <property type="entry name" value="MarR"/>
    <property type="match status" value="1"/>
</dbReference>
<accession>A0A089LL89</accession>
<dbReference type="PRINTS" id="PR00598">
    <property type="entry name" value="HTHMARR"/>
</dbReference>
<dbReference type="SMART" id="SM00347">
    <property type="entry name" value="HTH_MARR"/>
    <property type="match status" value="1"/>
</dbReference>
<dbReference type="InterPro" id="IPR036390">
    <property type="entry name" value="WH_DNA-bd_sf"/>
</dbReference>
<dbReference type="Gene3D" id="1.10.10.10">
    <property type="entry name" value="Winged helix-like DNA-binding domain superfamily/Winged helix DNA-binding domain"/>
    <property type="match status" value="1"/>
</dbReference>
<keyword evidence="2" id="KW-0238">DNA-binding</keyword>
<dbReference type="InterPro" id="IPR039422">
    <property type="entry name" value="MarR/SlyA-like"/>
</dbReference>
<name>A0A089LL89_9BACL</name>
<feature type="domain" description="HTH marR-type" evidence="4">
    <location>
        <begin position="27"/>
        <end position="126"/>
    </location>
</feature>
<dbReference type="STRING" id="169760.PSTEL_03490"/>
<evidence type="ECO:0000259" key="4">
    <source>
        <dbReference type="SMART" id="SM00347"/>
    </source>
</evidence>
<dbReference type="SUPFAM" id="SSF46785">
    <property type="entry name" value="Winged helix' DNA-binding domain"/>
    <property type="match status" value="1"/>
</dbReference>
<evidence type="ECO:0000256" key="1">
    <source>
        <dbReference type="ARBA" id="ARBA00023015"/>
    </source>
</evidence>
<sequence>MERREQLDEIVSSFRRINHAVQQLLWKDAEQLDITPTQLLVLRKLERCPELSVSELADRLYLGNSSVSGLVDRMVKADLITRQRSEEDRRIFRVALTAKGREIVENSREALRKHLLPLAEIPIEDSQELLRIHGRILEILEQGRETEEL</sequence>
<dbReference type="GO" id="GO:0006950">
    <property type="term" value="P:response to stress"/>
    <property type="evidence" value="ECO:0007669"/>
    <property type="project" value="TreeGrafter"/>
</dbReference>
<keyword evidence="6" id="KW-1185">Reference proteome</keyword>
<keyword evidence="1" id="KW-0805">Transcription regulation</keyword>
<dbReference type="GO" id="GO:0003700">
    <property type="term" value="F:DNA-binding transcription factor activity"/>
    <property type="evidence" value="ECO:0007669"/>
    <property type="project" value="InterPro"/>
</dbReference>
<dbReference type="InterPro" id="IPR023187">
    <property type="entry name" value="Tscrpt_reg_MarR-type_CS"/>
</dbReference>
<keyword evidence="3" id="KW-0804">Transcription</keyword>
<dbReference type="GO" id="GO:0003677">
    <property type="term" value="F:DNA binding"/>
    <property type="evidence" value="ECO:0007669"/>
    <property type="project" value="UniProtKB-KW"/>
</dbReference>
<dbReference type="InterPro" id="IPR000835">
    <property type="entry name" value="HTH_MarR-typ"/>
</dbReference>
<dbReference type="HOGENOM" id="CLU_083287_27_7_9"/>
<dbReference type="PANTHER" id="PTHR33164:SF102">
    <property type="entry name" value="TRANSCRIPTIONAL REGULATORY PROTEIN"/>
    <property type="match status" value="1"/>
</dbReference>
<dbReference type="EMBL" id="CP009286">
    <property type="protein sequence ID" value="AIQ62321.1"/>
    <property type="molecule type" value="Genomic_DNA"/>
</dbReference>
<evidence type="ECO:0000313" key="5">
    <source>
        <dbReference type="EMBL" id="AIQ62321.1"/>
    </source>
</evidence>
<dbReference type="AlphaFoldDB" id="A0A089LL89"/>
<dbReference type="InterPro" id="IPR036388">
    <property type="entry name" value="WH-like_DNA-bd_sf"/>
</dbReference>
<reference evidence="5 6" key="1">
    <citation type="submission" date="2014-08" db="EMBL/GenBank/DDBJ databases">
        <title>Comparative genomics of the Paenibacillus odorifer group.</title>
        <authorList>
            <person name="den Bakker H.C."/>
            <person name="Tsai Y.-C."/>
            <person name="Martin N."/>
            <person name="Korlach J."/>
            <person name="Wiedmann M."/>
        </authorList>
    </citation>
    <scope>NUCLEOTIDE SEQUENCE [LARGE SCALE GENOMIC DNA]</scope>
    <source>
        <strain evidence="5 6">DSM 14472</strain>
    </source>
</reference>
<dbReference type="Proteomes" id="UP000029507">
    <property type="component" value="Chromosome"/>
</dbReference>
<evidence type="ECO:0000256" key="2">
    <source>
        <dbReference type="ARBA" id="ARBA00023125"/>
    </source>
</evidence>